<dbReference type="SUPFAM" id="SSF51419">
    <property type="entry name" value="PLP-binding barrel"/>
    <property type="match status" value="1"/>
</dbReference>
<dbReference type="PANTHER" id="PTHR30511:SF0">
    <property type="entry name" value="ALANINE RACEMASE, CATABOLIC-RELATED"/>
    <property type="match status" value="1"/>
</dbReference>
<comment type="caution">
    <text evidence="7">The sequence shown here is derived from an EMBL/GenBank/DDBJ whole genome shotgun (WGS) entry which is preliminary data.</text>
</comment>
<accession>A0A2H0VA66</accession>
<dbReference type="CDD" id="cd00430">
    <property type="entry name" value="PLPDE_III_AR"/>
    <property type="match status" value="1"/>
</dbReference>
<organism evidence="7 8">
    <name type="scientific">Candidatus Doudnabacteria bacterium CG10_big_fil_rev_8_21_14_0_10_42_18</name>
    <dbReference type="NCBI Taxonomy" id="1974552"/>
    <lineage>
        <taxon>Bacteria</taxon>
        <taxon>Candidatus Doudnaibacteriota</taxon>
    </lineage>
</organism>
<keyword evidence="3" id="KW-0413">Isomerase</keyword>
<gene>
    <name evidence="7" type="primary">alr</name>
    <name evidence="7" type="ORF">COT92_03510</name>
</gene>
<dbReference type="SMART" id="SM01005">
    <property type="entry name" value="Ala_racemase_C"/>
    <property type="match status" value="1"/>
</dbReference>
<dbReference type="Pfam" id="PF00842">
    <property type="entry name" value="Ala_racemase_C"/>
    <property type="match status" value="1"/>
</dbReference>
<dbReference type="GO" id="GO:0030170">
    <property type="term" value="F:pyridoxal phosphate binding"/>
    <property type="evidence" value="ECO:0007669"/>
    <property type="project" value="TreeGrafter"/>
</dbReference>
<dbReference type="SUPFAM" id="SSF50621">
    <property type="entry name" value="Alanine racemase C-terminal domain-like"/>
    <property type="match status" value="1"/>
</dbReference>
<dbReference type="EMBL" id="PFAK01000058">
    <property type="protein sequence ID" value="PIR95996.1"/>
    <property type="molecule type" value="Genomic_DNA"/>
</dbReference>
<dbReference type="InterPro" id="IPR001608">
    <property type="entry name" value="Ala_racemase_N"/>
</dbReference>
<dbReference type="InterPro" id="IPR000821">
    <property type="entry name" value="Ala_racemase"/>
</dbReference>
<evidence type="ECO:0000256" key="5">
    <source>
        <dbReference type="PIRSR" id="PIRSR600821-52"/>
    </source>
</evidence>
<sequence length="378" mass="42925">MFFSRLLNFLFKPRIRYNPLIEVFVFKDVILKNLRSFQAAYPNLQMAPVLKSNAYGHGLFEVASILEDEKAPFIIVDSFFEALTLRQKGIKQKILVIGYTTPEQILSKKLQNVSYTIIGIDQLKQTALKLETPVNFHLKIDTGMHRQGVLEEEVSRSIQIIKQNKNFVLEGVCTHFAIAHKEGERFTRTQIEQWRKIVQTFKKNFSNVKYFHAAATGGLMFASETEANVARLGVGLYGHDPNNLVKLEPTLEVRSVISSVKSIKKGEAVGYETSFMAEKDMKIATVPMGYFEGEDIRLSGKGFLKVKDKFCPIVGRVSMNITTIDVSILEDVKVGDSVVVISKKREDRNSIENINKICGTIPREVWVKIPAHLRRRII</sequence>
<dbReference type="InterPro" id="IPR011079">
    <property type="entry name" value="Ala_racemase_C"/>
</dbReference>
<protein>
    <submittedName>
        <fullName evidence="7">Alanine racemase</fullName>
    </submittedName>
</protein>
<evidence type="ECO:0000259" key="6">
    <source>
        <dbReference type="SMART" id="SM01005"/>
    </source>
</evidence>
<dbReference type="AlphaFoldDB" id="A0A2H0VA66"/>
<keyword evidence="2 4" id="KW-0663">Pyridoxal phosphate</keyword>
<feature type="domain" description="Alanine racemase C-terminal" evidence="6">
    <location>
        <begin position="250"/>
        <end position="378"/>
    </location>
</feature>
<evidence type="ECO:0000256" key="1">
    <source>
        <dbReference type="ARBA" id="ARBA00001933"/>
    </source>
</evidence>
<dbReference type="InterPro" id="IPR009006">
    <property type="entry name" value="Ala_racemase/Decarboxylase_C"/>
</dbReference>
<comment type="cofactor">
    <cofactor evidence="1 4">
        <name>pyridoxal 5'-phosphate</name>
        <dbReference type="ChEBI" id="CHEBI:597326"/>
    </cofactor>
</comment>
<evidence type="ECO:0000313" key="7">
    <source>
        <dbReference type="EMBL" id="PIR95996.1"/>
    </source>
</evidence>
<dbReference type="PRINTS" id="PR00992">
    <property type="entry name" value="ALARACEMASE"/>
</dbReference>
<proteinExistence type="predicted"/>
<dbReference type="Gene3D" id="3.20.20.10">
    <property type="entry name" value="Alanine racemase"/>
    <property type="match status" value="1"/>
</dbReference>
<evidence type="ECO:0000256" key="2">
    <source>
        <dbReference type="ARBA" id="ARBA00022898"/>
    </source>
</evidence>
<feature type="binding site" evidence="5">
    <location>
        <position position="319"/>
    </location>
    <ligand>
        <name>substrate</name>
    </ligand>
</feature>
<dbReference type="PANTHER" id="PTHR30511">
    <property type="entry name" value="ALANINE RACEMASE"/>
    <property type="match status" value="1"/>
</dbReference>
<feature type="binding site" evidence="5">
    <location>
        <position position="146"/>
    </location>
    <ligand>
        <name>substrate</name>
    </ligand>
</feature>
<dbReference type="GO" id="GO:0030632">
    <property type="term" value="P:D-alanine biosynthetic process"/>
    <property type="evidence" value="ECO:0007669"/>
    <property type="project" value="TreeGrafter"/>
</dbReference>
<dbReference type="NCBIfam" id="TIGR00492">
    <property type="entry name" value="alr"/>
    <property type="match status" value="1"/>
</dbReference>
<dbReference type="Proteomes" id="UP000230922">
    <property type="component" value="Unassembled WGS sequence"/>
</dbReference>
<dbReference type="GO" id="GO:0008784">
    <property type="term" value="F:alanine racemase activity"/>
    <property type="evidence" value="ECO:0007669"/>
    <property type="project" value="InterPro"/>
</dbReference>
<name>A0A2H0VA66_9BACT</name>
<dbReference type="Pfam" id="PF01168">
    <property type="entry name" value="Ala_racemase_N"/>
    <property type="match status" value="1"/>
</dbReference>
<dbReference type="FunFam" id="3.20.20.10:FF:000002">
    <property type="entry name" value="Alanine racemase"/>
    <property type="match status" value="1"/>
</dbReference>
<evidence type="ECO:0000256" key="4">
    <source>
        <dbReference type="PIRSR" id="PIRSR600821-50"/>
    </source>
</evidence>
<evidence type="ECO:0000256" key="3">
    <source>
        <dbReference type="ARBA" id="ARBA00023235"/>
    </source>
</evidence>
<reference evidence="8" key="1">
    <citation type="submission" date="2017-09" db="EMBL/GenBank/DDBJ databases">
        <title>Depth-based differentiation of microbial function through sediment-hosted aquifers and enrichment of novel symbionts in the deep terrestrial subsurface.</title>
        <authorList>
            <person name="Probst A.J."/>
            <person name="Ladd B."/>
            <person name="Jarett J.K."/>
            <person name="Geller-Mcgrath D.E."/>
            <person name="Sieber C.M.K."/>
            <person name="Emerson J.B."/>
            <person name="Anantharaman K."/>
            <person name="Thomas B.C."/>
            <person name="Malmstrom R."/>
            <person name="Stieglmeier M."/>
            <person name="Klingl A."/>
            <person name="Woyke T."/>
            <person name="Ryan C.M."/>
            <person name="Banfield J.F."/>
        </authorList>
    </citation>
    <scope>NUCLEOTIDE SEQUENCE [LARGE SCALE GENOMIC DNA]</scope>
</reference>
<feature type="modified residue" description="N6-(pyridoxal phosphate)lysine" evidence="4">
    <location>
        <position position="51"/>
    </location>
</feature>
<dbReference type="Gene3D" id="2.40.37.10">
    <property type="entry name" value="Lyase, Ornithine Decarboxylase, Chain A, domain 1"/>
    <property type="match status" value="1"/>
</dbReference>
<dbReference type="GO" id="GO:0005829">
    <property type="term" value="C:cytosol"/>
    <property type="evidence" value="ECO:0007669"/>
    <property type="project" value="TreeGrafter"/>
</dbReference>
<dbReference type="InterPro" id="IPR029066">
    <property type="entry name" value="PLP-binding_barrel"/>
</dbReference>
<evidence type="ECO:0000313" key="8">
    <source>
        <dbReference type="Proteomes" id="UP000230922"/>
    </source>
</evidence>